<gene>
    <name evidence="2" type="ORF">EYF70_29150</name>
    <name evidence="1" type="ORF">GCM10007387_06610</name>
</gene>
<evidence type="ECO:0000313" key="3">
    <source>
        <dbReference type="Proteomes" id="UP000292307"/>
    </source>
</evidence>
<organism evidence="1 4">
    <name type="scientific">Pseudoduganella albidiflava</name>
    <dbReference type="NCBI Taxonomy" id="321983"/>
    <lineage>
        <taxon>Bacteria</taxon>
        <taxon>Pseudomonadati</taxon>
        <taxon>Pseudomonadota</taxon>
        <taxon>Betaproteobacteria</taxon>
        <taxon>Burkholderiales</taxon>
        <taxon>Oxalobacteraceae</taxon>
        <taxon>Telluria group</taxon>
        <taxon>Pseudoduganella</taxon>
    </lineage>
</organism>
<dbReference type="EMBL" id="BMWV01000001">
    <property type="protein sequence ID" value="GGY27228.1"/>
    <property type="molecule type" value="Genomic_DNA"/>
</dbReference>
<evidence type="ECO:0008006" key="5">
    <source>
        <dbReference type="Google" id="ProtNLM"/>
    </source>
</evidence>
<reference evidence="2 3" key="2">
    <citation type="submission" date="2019-02" db="EMBL/GenBank/DDBJ databases">
        <title>Draft Genome Sequences of Six Type Strains of the Genus Massilia.</title>
        <authorList>
            <person name="Miess H."/>
            <person name="Frediansyhah A."/>
            <person name="Gross H."/>
        </authorList>
    </citation>
    <scope>NUCLEOTIDE SEQUENCE [LARGE SCALE GENOMIC DNA]</scope>
    <source>
        <strain evidence="2 3">DSM 17472</strain>
    </source>
</reference>
<evidence type="ECO:0000313" key="4">
    <source>
        <dbReference type="Proteomes" id="UP000628442"/>
    </source>
</evidence>
<reference evidence="1" key="3">
    <citation type="submission" date="2022-12" db="EMBL/GenBank/DDBJ databases">
        <authorList>
            <person name="Sun Q."/>
            <person name="Kim S."/>
        </authorList>
    </citation>
    <scope>NUCLEOTIDE SEQUENCE</scope>
    <source>
        <strain evidence="1">KCTC 12343</strain>
    </source>
</reference>
<reference evidence="1" key="1">
    <citation type="journal article" date="2014" name="Int. J. Syst. Evol. Microbiol.">
        <title>Complete genome sequence of Corynebacterium casei LMG S-19264T (=DSM 44701T), isolated from a smear-ripened cheese.</title>
        <authorList>
            <consortium name="US DOE Joint Genome Institute (JGI-PGF)"/>
            <person name="Walter F."/>
            <person name="Albersmeier A."/>
            <person name="Kalinowski J."/>
            <person name="Ruckert C."/>
        </authorList>
    </citation>
    <scope>NUCLEOTIDE SEQUENCE</scope>
    <source>
        <strain evidence="1">KCTC 12343</strain>
    </source>
</reference>
<dbReference type="OrthoDB" id="8760008at2"/>
<protein>
    <recommendedName>
        <fullName evidence="5">DUF2917 domain-containing protein</fullName>
    </recommendedName>
</protein>
<keyword evidence="3" id="KW-1185">Reference proteome</keyword>
<name>A0A411X5Y2_9BURK</name>
<sequence length="96" mass="10737">MRLILQPMEQATLRARGTVRVRCLGGTLWITGGDGIDRLLERDEAAELRAVQATHLSSVRRTRQVDFELEVRLPSSRLRRAATAIAGLAGQLRQFL</sequence>
<proteinExistence type="predicted"/>
<accession>A0A411X5Y2</accession>
<dbReference type="RefSeq" id="WP_131148497.1">
    <property type="nucleotide sequence ID" value="NZ_BMWV01000001.1"/>
</dbReference>
<dbReference type="Proteomes" id="UP000628442">
    <property type="component" value="Unassembled WGS sequence"/>
</dbReference>
<evidence type="ECO:0000313" key="1">
    <source>
        <dbReference type="EMBL" id="GGY27228.1"/>
    </source>
</evidence>
<evidence type="ECO:0000313" key="2">
    <source>
        <dbReference type="EMBL" id="QBI04436.1"/>
    </source>
</evidence>
<dbReference type="AlphaFoldDB" id="A0A411X5Y2"/>
<dbReference type="EMBL" id="CP036401">
    <property type="protein sequence ID" value="QBI04436.1"/>
    <property type="molecule type" value="Genomic_DNA"/>
</dbReference>
<dbReference type="Proteomes" id="UP000292307">
    <property type="component" value="Chromosome"/>
</dbReference>